<sequence>MLRLAKCTRHPVKPLYLHLQSLTTAAAAAPPPPPISTPVNEAHLLRVCTILYQQQNSPDTKLHSTLTKTPFHLTQEFFLQVCNKFQYSWRPIYKFHLYSLSQPQFTHTPTTFNKILDIVGKSKNIDLFWDLCQQIGNLRLVNIKTYIIALKTLASARELKKCVEFFHMMNRFGYEYKVETFNKVVEVLCKNKLVSEANHVVVKLKEWIKADGETYRWLIYGFCDVGDLIEASKVWNLMVDEGFEPDVNAVGIMLETLFKYNRFDDGLKLFQSMRVKRMDDLGLSTYGIVIKWLCNKGKIGESYVVFEEMQMRGIRPDNEILGSIVYGLMSRGRVNEGYKVVKGIEKPDISVYHGMIKGLLKMKRASEATQVFREMIKEGCEPNMHTYIMLLQGHLGKRGRKGEDPLVNFDTIFVGGLVKAGKSLEAAKYVERVINRGLEVPRFDYNKFLHYFSNEEGVAMFEVMSEKLREVGLFDLGDILAMFGQKMATRDRRRNRGMEEVTKKLYRVEIIFGFTVKEIEGIQYAPNITTQSFLTSTSKSPMKRLSHLLKDFFCPPKTSCSFYGANLIRNDNPSLPTNQSYHISKEAEEYGPSLQGAIEVLSREACHMSEDAVNEVISYQGQNMQLKISRGFAAKFLAETIILPVMQDSSKTLIKNDRKGITFTYGHNIHHPHRLSSFQKGSI</sequence>
<feature type="repeat" description="PPR" evidence="3">
    <location>
        <begin position="282"/>
        <end position="316"/>
    </location>
</feature>
<comment type="similarity">
    <text evidence="1">Belongs to the PPR family. P subfamily.</text>
</comment>
<keyword evidence="2" id="KW-0677">Repeat</keyword>
<evidence type="ECO:0000313" key="4">
    <source>
        <dbReference type="EMBL" id="KAL3830623.1"/>
    </source>
</evidence>
<feature type="repeat" description="PPR" evidence="3">
    <location>
        <begin position="211"/>
        <end position="245"/>
    </location>
</feature>
<name>A0ABD3T2D0_9LAMI</name>
<keyword evidence="5" id="KW-1185">Reference proteome</keyword>
<evidence type="ECO:0008006" key="6">
    <source>
        <dbReference type="Google" id="ProtNLM"/>
    </source>
</evidence>
<dbReference type="Gene3D" id="1.25.40.10">
    <property type="entry name" value="Tetratricopeptide repeat domain"/>
    <property type="match status" value="3"/>
</dbReference>
<dbReference type="Proteomes" id="UP001634393">
    <property type="component" value="Unassembled WGS sequence"/>
</dbReference>
<gene>
    <name evidence="4" type="ORF">ACJIZ3_019425</name>
</gene>
<dbReference type="PROSITE" id="PS51375">
    <property type="entry name" value="PPR"/>
    <property type="match status" value="3"/>
</dbReference>
<dbReference type="Pfam" id="PF13041">
    <property type="entry name" value="PPR_2"/>
    <property type="match status" value="1"/>
</dbReference>
<organism evidence="4 5">
    <name type="scientific">Penstemon smallii</name>
    <dbReference type="NCBI Taxonomy" id="265156"/>
    <lineage>
        <taxon>Eukaryota</taxon>
        <taxon>Viridiplantae</taxon>
        <taxon>Streptophyta</taxon>
        <taxon>Embryophyta</taxon>
        <taxon>Tracheophyta</taxon>
        <taxon>Spermatophyta</taxon>
        <taxon>Magnoliopsida</taxon>
        <taxon>eudicotyledons</taxon>
        <taxon>Gunneridae</taxon>
        <taxon>Pentapetalae</taxon>
        <taxon>asterids</taxon>
        <taxon>lamiids</taxon>
        <taxon>Lamiales</taxon>
        <taxon>Plantaginaceae</taxon>
        <taxon>Cheloneae</taxon>
        <taxon>Penstemon</taxon>
    </lineage>
</organism>
<dbReference type="Pfam" id="PF01535">
    <property type="entry name" value="PPR"/>
    <property type="match status" value="2"/>
</dbReference>
<dbReference type="AlphaFoldDB" id="A0ABD3T2D0"/>
<dbReference type="NCBIfam" id="TIGR00756">
    <property type="entry name" value="PPR"/>
    <property type="match status" value="3"/>
</dbReference>
<dbReference type="PANTHER" id="PTHR47939:SF12">
    <property type="entry name" value="PENTACOTRIPEPTIDE-REPEAT REGION OF PRORP DOMAIN-CONTAINING PROTEIN"/>
    <property type="match status" value="1"/>
</dbReference>
<feature type="repeat" description="PPR" evidence="3">
    <location>
        <begin position="348"/>
        <end position="382"/>
    </location>
</feature>
<dbReference type="PANTHER" id="PTHR47939">
    <property type="entry name" value="MEMBRANE-ASSOCIATED SALT-INDUCIBLE PROTEIN-LIKE"/>
    <property type="match status" value="1"/>
</dbReference>
<proteinExistence type="inferred from homology"/>
<dbReference type="InterPro" id="IPR002885">
    <property type="entry name" value="PPR_rpt"/>
</dbReference>
<reference evidence="4 5" key="1">
    <citation type="submission" date="2024-12" db="EMBL/GenBank/DDBJ databases">
        <title>The unique morphological basis and parallel evolutionary history of personate flowers in Penstemon.</title>
        <authorList>
            <person name="Depatie T.H."/>
            <person name="Wessinger C.A."/>
        </authorList>
    </citation>
    <scope>NUCLEOTIDE SEQUENCE [LARGE SCALE GENOMIC DNA]</scope>
    <source>
        <strain evidence="4">WTNN_2</strain>
        <tissue evidence="4">Leaf</tissue>
    </source>
</reference>
<dbReference type="InterPro" id="IPR011990">
    <property type="entry name" value="TPR-like_helical_dom_sf"/>
</dbReference>
<evidence type="ECO:0000256" key="3">
    <source>
        <dbReference type="PROSITE-ProRule" id="PRU00708"/>
    </source>
</evidence>
<dbReference type="EMBL" id="JBJXBP010000005">
    <property type="protein sequence ID" value="KAL3830623.1"/>
    <property type="molecule type" value="Genomic_DNA"/>
</dbReference>
<evidence type="ECO:0000313" key="5">
    <source>
        <dbReference type="Proteomes" id="UP001634393"/>
    </source>
</evidence>
<protein>
    <recommendedName>
        <fullName evidence="6">Pentatricopeptide repeat-containing protein</fullName>
    </recommendedName>
</protein>
<comment type="caution">
    <text evidence="4">The sequence shown here is derived from an EMBL/GenBank/DDBJ whole genome shotgun (WGS) entry which is preliminary data.</text>
</comment>
<evidence type="ECO:0000256" key="1">
    <source>
        <dbReference type="ARBA" id="ARBA00007626"/>
    </source>
</evidence>
<accession>A0ABD3T2D0</accession>
<dbReference type="InterPro" id="IPR050667">
    <property type="entry name" value="PPR-containing_protein"/>
</dbReference>
<evidence type="ECO:0000256" key="2">
    <source>
        <dbReference type="ARBA" id="ARBA00022737"/>
    </source>
</evidence>